<gene>
    <name evidence="3" type="ORF">SAMN05421850_103281</name>
</gene>
<feature type="transmembrane region" description="Helical" evidence="2">
    <location>
        <begin position="428"/>
        <end position="448"/>
    </location>
</feature>
<feature type="region of interest" description="Disordered" evidence="1">
    <location>
        <begin position="305"/>
        <end position="384"/>
    </location>
</feature>
<organism evidence="3 4">
    <name type="scientific">Lutimaribacter saemankumensis</name>
    <dbReference type="NCBI Taxonomy" id="490829"/>
    <lineage>
        <taxon>Bacteria</taxon>
        <taxon>Pseudomonadati</taxon>
        <taxon>Pseudomonadota</taxon>
        <taxon>Alphaproteobacteria</taxon>
        <taxon>Rhodobacterales</taxon>
        <taxon>Roseobacteraceae</taxon>
        <taxon>Lutimaribacter</taxon>
    </lineage>
</organism>
<dbReference type="OrthoDB" id="7870459at2"/>
<protein>
    <submittedName>
        <fullName evidence="3">Type IV pilus biogenesis protein PilP</fullName>
    </submittedName>
</protein>
<evidence type="ECO:0000313" key="4">
    <source>
        <dbReference type="Proteomes" id="UP000199340"/>
    </source>
</evidence>
<dbReference type="Proteomes" id="UP000199340">
    <property type="component" value="Unassembled WGS sequence"/>
</dbReference>
<dbReference type="STRING" id="490829.SAMN05421850_103281"/>
<feature type="compositionally biased region" description="Low complexity" evidence="1">
    <location>
        <begin position="248"/>
        <end position="259"/>
    </location>
</feature>
<accession>A0A1G8LEX9</accession>
<name>A0A1G8LEX9_9RHOB</name>
<keyword evidence="2" id="KW-1133">Transmembrane helix</keyword>
<keyword evidence="2" id="KW-0472">Membrane</keyword>
<keyword evidence="4" id="KW-1185">Reference proteome</keyword>
<dbReference type="InterPro" id="IPR043129">
    <property type="entry name" value="ATPase_NBD"/>
</dbReference>
<reference evidence="3 4" key="1">
    <citation type="submission" date="2016-10" db="EMBL/GenBank/DDBJ databases">
        <authorList>
            <person name="de Groot N.N."/>
        </authorList>
    </citation>
    <scope>NUCLEOTIDE SEQUENCE [LARGE SCALE GENOMIC DNA]</scope>
    <source>
        <strain evidence="3 4">DSM 28010</strain>
    </source>
</reference>
<evidence type="ECO:0000256" key="2">
    <source>
        <dbReference type="SAM" id="Phobius"/>
    </source>
</evidence>
<feature type="region of interest" description="Disordered" evidence="1">
    <location>
        <begin position="208"/>
        <end position="279"/>
    </location>
</feature>
<feature type="region of interest" description="Disordered" evidence="1">
    <location>
        <begin position="682"/>
        <end position="714"/>
    </location>
</feature>
<feature type="compositionally biased region" description="Pro residues" evidence="1">
    <location>
        <begin position="366"/>
        <end position="381"/>
    </location>
</feature>
<keyword evidence="2" id="KW-0812">Transmembrane</keyword>
<evidence type="ECO:0000256" key="1">
    <source>
        <dbReference type="SAM" id="MobiDB-lite"/>
    </source>
</evidence>
<proteinExistence type="predicted"/>
<dbReference type="AlphaFoldDB" id="A0A1G8LEX9"/>
<dbReference type="EMBL" id="FNEB01000003">
    <property type="protein sequence ID" value="SDI54193.1"/>
    <property type="molecule type" value="Genomic_DNA"/>
</dbReference>
<feature type="compositionally biased region" description="Basic and acidic residues" evidence="1">
    <location>
        <begin position="682"/>
        <end position="699"/>
    </location>
</feature>
<dbReference type="SUPFAM" id="SSF53067">
    <property type="entry name" value="Actin-like ATPase domain"/>
    <property type="match status" value="1"/>
</dbReference>
<dbReference type="RefSeq" id="WP_090028222.1">
    <property type="nucleotide sequence ID" value="NZ_FNEB01000003.1"/>
</dbReference>
<evidence type="ECO:0000313" key="3">
    <source>
        <dbReference type="EMBL" id="SDI54193.1"/>
    </source>
</evidence>
<sequence length="841" mass="88272">MKPNFALVLSFDGIRLLQRAPAGWLGVGEVALDVPDLAAELADLQARALQLDPGGLRTKLVIPNEQIRFLSIDTGHLDEADIPAAVMTALDGATPYAVDDLAFDWVRDGTQTHIAAVARETLDEAEDFAIEHAFNPVSFVATPPEGAFSGEPFFGAAPSSAEWLDTTDNVARDMQAIRVIGEAELPVQDTETTGMADTAGTAEPLAADDAGAEPATSQDQGGDDVAAGPTKPSDKDTVTDEVAEDTTEAATPAPETGDTPADEAPADDAAPLAVPTETPAVPSFASIRAARDDVPPAPRVSATAPVIELDDDLPEAPPVTGKSASAKSARDVRFGSPARPADAPARGKGFGAFFSRRGDRPEKPSAAPPAIRPAPIPPAPPDLVATAQPALATAPSAADPETERQRMTIFGARTPARPKAEVGGKPRYLGLILTAALLLFLAGVAAWASIFSNDGLSMLWGPAETDVASLPDDAMEQIDTLTIEGEEAISEEEPIDLAAREPMIVPGALPPDDSAPEALAEPAVQPDLTPEEAAVRYAATGIWQMAPDQPETPGFTQLDELYTASIDPQVNMGDAVALPPDTALLGDGMLEPQASPAAPGTEFDLDERGLVRATPEGALTPDGIPVYAGRPPLLPARLPTRFEETPQAAEELARLAAFRPRARPGDLVQQNERSNLGGLTRDELAEIRPRLRPDLPKAEEEADETATEQAVAASLKPRVRPSNFAQIVQRAESIAQSQPQAETVQTAAAVAPRTVSPSIPSSANVTREATVRNAIRLNRVNLIGVYGKPSSRRALVRMSNGRYVKVQVGDRLDGGRVQAIGESELSYTKGGRSVTLTMPRG</sequence>